<dbReference type="SUPFAM" id="SSF51604">
    <property type="entry name" value="Enolase C-terminal domain-like"/>
    <property type="match status" value="1"/>
</dbReference>
<dbReference type="GO" id="GO:0016836">
    <property type="term" value="F:hydro-lyase activity"/>
    <property type="evidence" value="ECO:0007669"/>
    <property type="project" value="TreeGrafter"/>
</dbReference>
<evidence type="ECO:0000313" key="5">
    <source>
        <dbReference type="EMBL" id="WED63709.1"/>
    </source>
</evidence>
<dbReference type="PANTHER" id="PTHR13794">
    <property type="entry name" value="ENOLASE SUPERFAMILY, MANDELATE RACEMASE"/>
    <property type="match status" value="1"/>
</dbReference>
<dbReference type="Pfam" id="PF02746">
    <property type="entry name" value="MR_MLE_N"/>
    <property type="match status" value="1"/>
</dbReference>
<keyword evidence="3" id="KW-0460">Magnesium</keyword>
<protein>
    <submittedName>
        <fullName evidence="5">Mandelate racemase/muconate lactonizing enzyme family protein</fullName>
    </submittedName>
</protein>
<feature type="domain" description="Mandelate racemase/muconate lactonizing enzyme C-terminal" evidence="4">
    <location>
        <begin position="144"/>
        <end position="261"/>
    </location>
</feature>
<organism evidence="5 6">
    <name type="scientific">Synoicihabitans lomoniglobus</name>
    <dbReference type="NCBI Taxonomy" id="2909285"/>
    <lineage>
        <taxon>Bacteria</taxon>
        <taxon>Pseudomonadati</taxon>
        <taxon>Verrucomicrobiota</taxon>
        <taxon>Opitutia</taxon>
        <taxon>Opitutales</taxon>
        <taxon>Opitutaceae</taxon>
        <taxon>Synoicihabitans</taxon>
    </lineage>
</organism>
<evidence type="ECO:0000256" key="2">
    <source>
        <dbReference type="ARBA" id="ARBA00022723"/>
    </source>
</evidence>
<evidence type="ECO:0000256" key="1">
    <source>
        <dbReference type="ARBA" id="ARBA00001946"/>
    </source>
</evidence>
<gene>
    <name evidence="5" type="ORF">PXH66_15340</name>
</gene>
<dbReference type="Gene3D" id="3.30.390.10">
    <property type="entry name" value="Enolase-like, N-terminal domain"/>
    <property type="match status" value="1"/>
</dbReference>
<dbReference type="InterPro" id="IPR013342">
    <property type="entry name" value="Mandelate_racemase_C"/>
</dbReference>
<dbReference type="SFLD" id="SFLDG00179">
    <property type="entry name" value="mandelate_racemase"/>
    <property type="match status" value="1"/>
</dbReference>
<dbReference type="GO" id="GO:0016052">
    <property type="term" value="P:carbohydrate catabolic process"/>
    <property type="evidence" value="ECO:0007669"/>
    <property type="project" value="TreeGrafter"/>
</dbReference>
<dbReference type="SFLD" id="SFLDS00001">
    <property type="entry name" value="Enolase"/>
    <property type="match status" value="1"/>
</dbReference>
<dbReference type="Gene3D" id="3.20.20.120">
    <property type="entry name" value="Enolase-like C-terminal domain"/>
    <property type="match status" value="1"/>
</dbReference>
<dbReference type="EMBL" id="CP119075">
    <property type="protein sequence ID" value="WED63709.1"/>
    <property type="molecule type" value="Genomic_DNA"/>
</dbReference>
<dbReference type="KEGG" id="slom:PXH66_15340"/>
<comment type="cofactor">
    <cofactor evidence="1">
        <name>Mg(2+)</name>
        <dbReference type="ChEBI" id="CHEBI:18420"/>
    </cofactor>
</comment>
<dbReference type="InterPro" id="IPR029017">
    <property type="entry name" value="Enolase-like_N"/>
</dbReference>
<sequence>MKITDLRTTLLTGPCTNDPFLSEARRLRSAAFIEVITDGPQVGIGETYAGYFCPETVPAIVEFFKPILIGQTVDDIPELWRRMYHCGNFWCRVGLGTIVLNGIEAALWDLKGKQLDQPVHALLGNTPFDRLPCYATGGPSNYPKDKLARKIDHYFSLGFRGAKVGAGSFDPATGWNLPSTPAGAADLEADKLAFLRAQVGPDAMLMLDAHMGNSQGMRWTVEVATAVAQALEPFNLFFLEEPLHYTDPWGYAELSRSTTVPIAGGECLTAQFEWRVFVEQDSFDIGQPDASFTGGLGEFMAVSRMMAAHGRKIATHAWGAGGSLMQNVHAGFAAPNTCILEIPPDYAGLHADIIDGGLRIEDGHVLPPDRPGLGIVLTDEIKQRYPFQPGSGEFNSVPGKILST</sequence>
<dbReference type="InterPro" id="IPR013341">
    <property type="entry name" value="Mandelate_racemase_N_dom"/>
</dbReference>
<dbReference type="Pfam" id="PF13378">
    <property type="entry name" value="MR_MLE_C"/>
    <property type="match status" value="1"/>
</dbReference>
<accession>A0AAF0CPA3</accession>
<evidence type="ECO:0000313" key="6">
    <source>
        <dbReference type="Proteomes" id="UP001218638"/>
    </source>
</evidence>
<dbReference type="InterPro" id="IPR036849">
    <property type="entry name" value="Enolase-like_C_sf"/>
</dbReference>
<dbReference type="RefSeq" id="WP_330929916.1">
    <property type="nucleotide sequence ID" value="NZ_CP119075.1"/>
</dbReference>
<dbReference type="CDD" id="cd03316">
    <property type="entry name" value="MR_like"/>
    <property type="match status" value="1"/>
</dbReference>
<dbReference type="GO" id="GO:0000287">
    <property type="term" value="F:magnesium ion binding"/>
    <property type="evidence" value="ECO:0007669"/>
    <property type="project" value="TreeGrafter"/>
</dbReference>
<reference evidence="5" key="1">
    <citation type="submission" date="2023-03" db="EMBL/GenBank/DDBJ databases">
        <title>Lomoglobus Profundus gen. nov., sp. nov., a novel member of the phylum Verrucomicrobia, isolated from deep-marine sediment of South China Sea.</title>
        <authorList>
            <person name="Ahmad T."/>
            <person name="Ishaq S.E."/>
            <person name="Wang F."/>
        </authorList>
    </citation>
    <scope>NUCLEOTIDE SEQUENCE</scope>
    <source>
        <strain evidence="5">LMO-M01</strain>
    </source>
</reference>
<dbReference type="InterPro" id="IPR029065">
    <property type="entry name" value="Enolase_C-like"/>
</dbReference>
<proteinExistence type="predicted"/>
<keyword evidence="6" id="KW-1185">Reference proteome</keyword>
<keyword evidence="2" id="KW-0479">Metal-binding</keyword>
<dbReference type="InterPro" id="IPR046945">
    <property type="entry name" value="RHMD-like"/>
</dbReference>
<dbReference type="PANTHER" id="PTHR13794:SF58">
    <property type="entry name" value="MITOCHONDRIAL ENOLASE SUPERFAMILY MEMBER 1"/>
    <property type="match status" value="1"/>
</dbReference>
<dbReference type="AlphaFoldDB" id="A0AAF0CPA3"/>
<name>A0AAF0CPA3_9BACT</name>
<evidence type="ECO:0000256" key="3">
    <source>
        <dbReference type="ARBA" id="ARBA00022842"/>
    </source>
</evidence>
<dbReference type="SMART" id="SM00922">
    <property type="entry name" value="MR_MLE"/>
    <property type="match status" value="1"/>
</dbReference>
<dbReference type="SUPFAM" id="SSF54826">
    <property type="entry name" value="Enolase N-terminal domain-like"/>
    <property type="match status" value="1"/>
</dbReference>
<dbReference type="Proteomes" id="UP001218638">
    <property type="component" value="Chromosome"/>
</dbReference>
<evidence type="ECO:0000259" key="4">
    <source>
        <dbReference type="SMART" id="SM00922"/>
    </source>
</evidence>